<proteinExistence type="predicted"/>
<protein>
    <submittedName>
        <fullName evidence="1">Uncharacterized protein</fullName>
    </submittedName>
</protein>
<accession>A0A6M2FA00</accession>
<evidence type="ECO:0000313" key="1">
    <source>
        <dbReference type="EMBL" id="NUU94377.1"/>
    </source>
</evidence>
<sequence>MHVIIQLFKINIRLLDPVSRIKKQKSRSYSFYHRRYAVVMLITVYLHCLLNVLNESSGVTVEQCHNFLYKIRVCFILQILELIELIIKVSLQSSIIKITLRHQTCLFFYYNNMAFLSLSFFSSPNSEV</sequence>
<reference evidence="1" key="1">
    <citation type="submission" date="2020-03" db="EMBL/GenBank/DDBJ databases">
        <authorList>
            <person name="Zhang R."/>
        </authorList>
    </citation>
    <scope>NUCLEOTIDE SEQUENCE</scope>
</reference>
<dbReference type="EMBL" id="GILB01014044">
    <property type="protein sequence ID" value="NUU94377.1"/>
    <property type="molecule type" value="Transcribed_RNA"/>
</dbReference>
<dbReference type="AlphaFoldDB" id="A0A6M2FA00"/>
<organism evidence="1">
    <name type="scientific">Populus davidiana</name>
    <dbReference type="NCBI Taxonomy" id="266767"/>
    <lineage>
        <taxon>Eukaryota</taxon>
        <taxon>Viridiplantae</taxon>
        <taxon>Streptophyta</taxon>
        <taxon>Embryophyta</taxon>
        <taxon>Tracheophyta</taxon>
        <taxon>Spermatophyta</taxon>
        <taxon>Magnoliopsida</taxon>
        <taxon>eudicotyledons</taxon>
        <taxon>Gunneridae</taxon>
        <taxon>Pentapetalae</taxon>
        <taxon>rosids</taxon>
        <taxon>fabids</taxon>
        <taxon>Malpighiales</taxon>
        <taxon>Salicaceae</taxon>
        <taxon>Saliceae</taxon>
        <taxon>Populus</taxon>
    </lineage>
</organism>
<name>A0A6M2FA00_9ROSI</name>